<gene>
    <name evidence="12" type="primary">yfjD</name>
    <name evidence="12" type="ORF">NCTC11632_00963</name>
</gene>
<keyword evidence="2 8" id="KW-0812">Transmembrane</keyword>
<protein>
    <submittedName>
        <fullName evidence="12">Mg2+ and Co2+ transporter CorB</fullName>
    </submittedName>
</protein>
<evidence type="ECO:0000259" key="11">
    <source>
        <dbReference type="PROSITE" id="PS51846"/>
    </source>
</evidence>
<feature type="domain" description="CNNM transmembrane" evidence="11">
    <location>
        <begin position="1"/>
        <end position="195"/>
    </location>
</feature>
<name>A0A379E842_9PORP</name>
<dbReference type="PROSITE" id="PS51846">
    <property type="entry name" value="CNNM"/>
    <property type="match status" value="1"/>
</dbReference>
<evidence type="ECO:0000313" key="13">
    <source>
        <dbReference type="Proteomes" id="UP000254156"/>
    </source>
</evidence>
<organism evidence="12 13">
    <name type="scientific">Porphyromonas macacae</name>
    <dbReference type="NCBI Taxonomy" id="28115"/>
    <lineage>
        <taxon>Bacteria</taxon>
        <taxon>Pseudomonadati</taxon>
        <taxon>Bacteroidota</taxon>
        <taxon>Bacteroidia</taxon>
        <taxon>Bacteroidales</taxon>
        <taxon>Porphyromonadaceae</taxon>
        <taxon>Porphyromonas</taxon>
    </lineage>
</organism>
<evidence type="ECO:0000313" key="12">
    <source>
        <dbReference type="EMBL" id="SUB88877.1"/>
    </source>
</evidence>
<keyword evidence="5 7" id="KW-0129">CBS domain</keyword>
<evidence type="ECO:0000256" key="2">
    <source>
        <dbReference type="ARBA" id="ARBA00022692"/>
    </source>
</evidence>
<evidence type="ECO:0000259" key="10">
    <source>
        <dbReference type="PROSITE" id="PS51371"/>
    </source>
</evidence>
<dbReference type="Pfam" id="PF01595">
    <property type="entry name" value="CNNM"/>
    <property type="match status" value="1"/>
</dbReference>
<dbReference type="CDD" id="cd04590">
    <property type="entry name" value="CBS_pair_CorC_HlyC_assoc"/>
    <property type="match status" value="1"/>
</dbReference>
<dbReference type="InterPro" id="IPR000644">
    <property type="entry name" value="CBS_dom"/>
</dbReference>
<dbReference type="InterPro" id="IPR002550">
    <property type="entry name" value="CNNM"/>
</dbReference>
<comment type="subcellular location">
    <subcellularLocation>
        <location evidence="1">Membrane</location>
        <topology evidence="1">Multi-pass membrane protein</topology>
    </subcellularLocation>
</comment>
<dbReference type="SUPFAM" id="SSF54631">
    <property type="entry name" value="CBS-domain pair"/>
    <property type="match status" value="1"/>
</dbReference>
<dbReference type="Gene3D" id="3.30.465.10">
    <property type="match status" value="1"/>
</dbReference>
<evidence type="ECO:0000256" key="1">
    <source>
        <dbReference type="ARBA" id="ARBA00004141"/>
    </source>
</evidence>
<evidence type="ECO:0000256" key="6">
    <source>
        <dbReference type="ARBA" id="ARBA00023136"/>
    </source>
</evidence>
<evidence type="ECO:0000256" key="3">
    <source>
        <dbReference type="ARBA" id="ARBA00022737"/>
    </source>
</evidence>
<feature type="transmembrane region" description="Helical" evidence="9">
    <location>
        <begin position="55"/>
        <end position="78"/>
    </location>
</feature>
<dbReference type="EMBL" id="UGTF01000002">
    <property type="protein sequence ID" value="SUB88877.1"/>
    <property type="molecule type" value="Genomic_DNA"/>
</dbReference>
<evidence type="ECO:0000256" key="8">
    <source>
        <dbReference type="PROSITE-ProRule" id="PRU01193"/>
    </source>
</evidence>
<evidence type="ECO:0000256" key="4">
    <source>
        <dbReference type="ARBA" id="ARBA00022989"/>
    </source>
</evidence>
<feature type="transmembrane region" description="Helical" evidence="9">
    <location>
        <begin position="90"/>
        <end position="111"/>
    </location>
</feature>
<dbReference type="PROSITE" id="PS51371">
    <property type="entry name" value="CBS"/>
    <property type="match status" value="1"/>
</dbReference>
<dbReference type="GO" id="GO:0050660">
    <property type="term" value="F:flavin adenine dinucleotide binding"/>
    <property type="evidence" value="ECO:0007669"/>
    <property type="project" value="InterPro"/>
</dbReference>
<reference evidence="12 13" key="1">
    <citation type="submission" date="2018-06" db="EMBL/GenBank/DDBJ databases">
        <authorList>
            <consortium name="Pathogen Informatics"/>
            <person name="Doyle S."/>
        </authorList>
    </citation>
    <scope>NUCLEOTIDE SEQUENCE [LARGE SCALE GENOMIC DNA]</scope>
    <source>
        <strain evidence="12 13">NCTC11632</strain>
    </source>
</reference>
<evidence type="ECO:0000256" key="5">
    <source>
        <dbReference type="ARBA" id="ARBA00023122"/>
    </source>
</evidence>
<dbReference type="InterPro" id="IPR005170">
    <property type="entry name" value="Transptr-assoc_dom"/>
</dbReference>
<feature type="transmembrane region" description="Helical" evidence="9">
    <location>
        <begin position="132"/>
        <end position="156"/>
    </location>
</feature>
<dbReference type="Proteomes" id="UP000254156">
    <property type="component" value="Unassembled WGS sequence"/>
</dbReference>
<keyword evidence="3" id="KW-0677">Repeat</keyword>
<sequence length="417" mass="47440">MIYIYIIIALAFSALFSGFEIAFLSSDKLRLQIDRNRGGINGKILDFFYSRPNNFVTTLLVGNNIALVIYGLFIAKLLEPWLQSVLHNDMLVLLVQSLISTVIILITGEYIPKASFKKNANGAIRLFAPFIFLLYIILFPVTLFFSLLSSFILFIMGQKRISTDITPTLSTVDLEHYLSQNMPEESNSNVLGTEVKIMQNVIEFPSLQIRDCMIPRNEIIAVELATPRAELEQLFTSTGLSKIIVYQETIDQIIGYIHSNETFKKDTWQKHIVPAIYVPESMLAAKLMRQLMQKKRSIAIVIDELGGTAGLVTLEDVVEEIFGDIEDEHDTNKYVAKQLDEETYILSGRMEIDDINEQFNLSLPESDDYQTIAGFILNHYPNIPQKGETLIINQYKFEILRSSSTKIELVKMKVLEI</sequence>
<dbReference type="GO" id="GO:0005886">
    <property type="term" value="C:plasma membrane"/>
    <property type="evidence" value="ECO:0007669"/>
    <property type="project" value="TreeGrafter"/>
</dbReference>
<feature type="domain" description="CBS" evidence="10">
    <location>
        <begin position="271"/>
        <end position="331"/>
    </location>
</feature>
<keyword evidence="6 8" id="KW-0472">Membrane</keyword>
<dbReference type="InterPro" id="IPR016169">
    <property type="entry name" value="FAD-bd_PCMH_sub2"/>
</dbReference>
<dbReference type="Gene3D" id="3.10.580.10">
    <property type="entry name" value="CBS-domain"/>
    <property type="match status" value="1"/>
</dbReference>
<accession>A0A379E842</accession>
<dbReference type="AlphaFoldDB" id="A0A379E842"/>
<dbReference type="Pfam" id="PF00571">
    <property type="entry name" value="CBS"/>
    <property type="match status" value="1"/>
</dbReference>
<dbReference type="InterPro" id="IPR046342">
    <property type="entry name" value="CBS_dom_sf"/>
</dbReference>
<feature type="transmembrane region" description="Helical" evidence="9">
    <location>
        <begin position="6"/>
        <end position="25"/>
    </location>
</feature>
<dbReference type="InterPro" id="IPR044751">
    <property type="entry name" value="Ion_transp-like_CBS"/>
</dbReference>
<keyword evidence="4 8" id="KW-1133">Transmembrane helix</keyword>
<proteinExistence type="predicted"/>
<dbReference type="PANTHER" id="PTHR22777:SF17">
    <property type="entry name" value="UPF0053 PROTEIN SLL0260"/>
    <property type="match status" value="1"/>
</dbReference>
<evidence type="ECO:0000256" key="7">
    <source>
        <dbReference type="PROSITE-ProRule" id="PRU00703"/>
    </source>
</evidence>
<dbReference type="SUPFAM" id="SSF56176">
    <property type="entry name" value="FAD-binding/transporter-associated domain-like"/>
    <property type="match status" value="1"/>
</dbReference>
<dbReference type="PANTHER" id="PTHR22777">
    <property type="entry name" value="HEMOLYSIN-RELATED"/>
    <property type="match status" value="1"/>
</dbReference>
<evidence type="ECO:0000256" key="9">
    <source>
        <dbReference type="SAM" id="Phobius"/>
    </source>
</evidence>
<dbReference type="SMART" id="SM01091">
    <property type="entry name" value="CorC_HlyC"/>
    <property type="match status" value="1"/>
</dbReference>
<dbReference type="InterPro" id="IPR036318">
    <property type="entry name" value="FAD-bd_PCMH-like_sf"/>
</dbReference>
<dbReference type="Pfam" id="PF03471">
    <property type="entry name" value="CorC_HlyC"/>
    <property type="match status" value="1"/>
</dbReference>
<dbReference type="RefSeq" id="WP_025004116.1">
    <property type="nucleotide sequence ID" value="NZ_UGTF01000002.1"/>
</dbReference>